<dbReference type="Pfam" id="PF14372">
    <property type="entry name" value="hAT-like_RNase-H"/>
    <property type="match status" value="1"/>
</dbReference>
<dbReference type="PANTHER" id="PTHR46481:SF11">
    <property type="entry name" value="ZINC FINGER BED DOMAIN-CONTAINING PROTEIN RICESLEEPER 2-LIKE"/>
    <property type="match status" value="1"/>
</dbReference>
<dbReference type="Proteomes" id="UP000626092">
    <property type="component" value="Unassembled WGS sequence"/>
</dbReference>
<feature type="region of interest" description="Disordered" evidence="2">
    <location>
        <begin position="1"/>
        <end position="35"/>
    </location>
</feature>
<dbReference type="Pfam" id="PF05699">
    <property type="entry name" value="Dimer_Tnp_hAT"/>
    <property type="match status" value="1"/>
</dbReference>
<organism evidence="5 6">
    <name type="scientific">Rhododendron simsii</name>
    <name type="common">Sims's rhododendron</name>
    <dbReference type="NCBI Taxonomy" id="118357"/>
    <lineage>
        <taxon>Eukaryota</taxon>
        <taxon>Viridiplantae</taxon>
        <taxon>Streptophyta</taxon>
        <taxon>Embryophyta</taxon>
        <taxon>Tracheophyta</taxon>
        <taxon>Spermatophyta</taxon>
        <taxon>Magnoliopsida</taxon>
        <taxon>eudicotyledons</taxon>
        <taxon>Gunneridae</taxon>
        <taxon>Pentapetalae</taxon>
        <taxon>asterids</taxon>
        <taxon>Ericales</taxon>
        <taxon>Ericaceae</taxon>
        <taxon>Ericoideae</taxon>
        <taxon>Rhodoreae</taxon>
        <taxon>Rhododendron</taxon>
    </lineage>
</organism>
<keyword evidence="6" id="KW-1185">Reference proteome</keyword>
<evidence type="ECO:0000259" key="3">
    <source>
        <dbReference type="Pfam" id="PF05699"/>
    </source>
</evidence>
<gene>
    <name evidence="5" type="ORF">RHSIM_Rhsim07G0112500</name>
</gene>
<proteinExistence type="predicted"/>
<dbReference type="GO" id="GO:0003677">
    <property type="term" value="F:DNA binding"/>
    <property type="evidence" value="ECO:0007669"/>
    <property type="project" value="UniProtKB-KW"/>
</dbReference>
<dbReference type="EMBL" id="WJXA01000007">
    <property type="protein sequence ID" value="KAF7139582.1"/>
    <property type="molecule type" value="Genomic_DNA"/>
</dbReference>
<accession>A0A834GPX1</accession>
<feature type="compositionally biased region" description="Polar residues" evidence="2">
    <location>
        <begin position="26"/>
        <end position="35"/>
    </location>
</feature>
<dbReference type="InterPro" id="IPR012337">
    <property type="entry name" value="RNaseH-like_sf"/>
</dbReference>
<evidence type="ECO:0000259" key="4">
    <source>
        <dbReference type="Pfam" id="PF14372"/>
    </source>
</evidence>
<reference evidence="5" key="1">
    <citation type="submission" date="2019-11" db="EMBL/GenBank/DDBJ databases">
        <authorList>
            <person name="Liu Y."/>
            <person name="Hou J."/>
            <person name="Li T.-Q."/>
            <person name="Guan C.-H."/>
            <person name="Wu X."/>
            <person name="Wu H.-Z."/>
            <person name="Ling F."/>
            <person name="Zhang R."/>
            <person name="Shi X.-G."/>
            <person name="Ren J.-P."/>
            <person name="Chen E.-F."/>
            <person name="Sun J.-M."/>
        </authorList>
    </citation>
    <scope>NUCLEOTIDE SEQUENCE</scope>
    <source>
        <strain evidence="5">Adult_tree_wgs_1</strain>
        <tissue evidence="5">Leaves</tissue>
    </source>
</reference>
<dbReference type="GO" id="GO:0046983">
    <property type="term" value="F:protein dimerization activity"/>
    <property type="evidence" value="ECO:0007669"/>
    <property type="project" value="InterPro"/>
</dbReference>
<evidence type="ECO:0000313" key="6">
    <source>
        <dbReference type="Proteomes" id="UP000626092"/>
    </source>
</evidence>
<comment type="caution">
    <text evidence="5">The sequence shown here is derived from an EMBL/GenBank/DDBJ whole genome shotgun (WGS) entry which is preliminary data.</text>
</comment>
<feature type="domain" description="HAT C-terminal dimerisation" evidence="3">
    <location>
        <begin position="472"/>
        <end position="554"/>
    </location>
</feature>
<protein>
    <recommendedName>
        <fullName evidence="7">BED-type domain-containing protein</fullName>
    </recommendedName>
</protein>
<feature type="domain" description="hAT-like transposase RNase-H fold" evidence="4">
    <location>
        <begin position="346"/>
        <end position="426"/>
    </location>
</feature>
<dbReference type="OrthoDB" id="1937726at2759"/>
<dbReference type="SUPFAM" id="SSF53098">
    <property type="entry name" value="Ribonuclease H-like"/>
    <property type="match status" value="1"/>
</dbReference>
<name>A0A834GPX1_RHOSS</name>
<dbReference type="PANTHER" id="PTHR46481">
    <property type="entry name" value="ZINC FINGER BED DOMAIN-CONTAINING PROTEIN 4"/>
    <property type="match status" value="1"/>
</dbReference>
<dbReference type="InterPro" id="IPR052035">
    <property type="entry name" value="ZnF_BED_domain_contain"/>
</dbReference>
<evidence type="ECO:0000256" key="2">
    <source>
        <dbReference type="SAM" id="MobiDB-lite"/>
    </source>
</evidence>
<dbReference type="SMART" id="SM00614">
    <property type="entry name" value="ZnF_BED"/>
    <property type="match status" value="1"/>
</dbReference>
<evidence type="ECO:0008006" key="7">
    <source>
        <dbReference type="Google" id="ProtNLM"/>
    </source>
</evidence>
<keyword evidence="1" id="KW-0238">DNA-binding</keyword>
<sequence>MKRRSPDSASPVARSAKMSAPRDHSTTNASSSQENIVSTIVSSIASTLPPKPPTGPTLGNNMNEDHFDKGQINGKVKAKCHYCKKLLAANTKNGTKALNEHYKRCPRRKVADSSQKVLTQTFMTGDGKKRLEAYTFDQNFARRELACMIIMHEYPLSMVEHAGFKSFALALQPLFQMVSRNTLKADIFKIYDGERLKAMKAIEKIQSRVAVTTDMWTSSNQKRGFMVITGHYVDDSWKLRSIILRFIYVPCPHTAEVLCESLMETLLDWNIDRRLSTLTVDNCSSNDAMISILIGKLEPESLMSQGKLIHMRCAAHILNLIVKDGLEVCRIKMALTEWAELYEHNEMEDLYTKRKREMMRDMIAQMIEKYEKYWTIIHSILGVAAVLDPRFKMKLVEYYFNQIYGDDAIFEIERVHNYCKELLKEYEVKLNNGGIASSCQVESTMEVDDDLSDFDVFVTSNQTSQVSAKKSELDRYLEEDVIPRANQDFNVLAWWKNDMKFPTLRVIARDVLSIPVSTVASESAFSTSGRVVTPHRSRLHPKIIEALMCARSWLLADESEGNNSNEFASVLDDMDVDSSQSCVTMVED</sequence>
<dbReference type="InterPro" id="IPR025525">
    <property type="entry name" value="hAT-like_transposase_RNase-H"/>
</dbReference>
<dbReference type="InterPro" id="IPR008906">
    <property type="entry name" value="HATC_C_dom"/>
</dbReference>
<evidence type="ECO:0000256" key="1">
    <source>
        <dbReference type="ARBA" id="ARBA00023125"/>
    </source>
</evidence>
<evidence type="ECO:0000313" key="5">
    <source>
        <dbReference type="EMBL" id="KAF7139582.1"/>
    </source>
</evidence>
<dbReference type="AlphaFoldDB" id="A0A834GPX1"/>